<keyword evidence="5" id="KW-1133">Transmembrane helix</keyword>
<dbReference type="GO" id="GO:0009134">
    <property type="term" value="P:nucleoside diphosphate catabolic process"/>
    <property type="evidence" value="ECO:0007669"/>
    <property type="project" value="TreeGrafter"/>
</dbReference>
<keyword evidence="4" id="KW-0547">Nucleotide-binding</keyword>
<feature type="active site" description="Proton acceptor" evidence="3">
    <location>
        <position position="202"/>
    </location>
</feature>
<keyword evidence="4" id="KW-0067">ATP-binding</keyword>
<comment type="caution">
    <text evidence="6">The sequence shown here is derived from an EMBL/GenBank/DDBJ whole genome shotgun (WGS) entry which is preliminary data.</text>
</comment>
<dbReference type="Gene3D" id="3.30.420.150">
    <property type="entry name" value="Exopolyphosphatase. Domain 2"/>
    <property type="match status" value="1"/>
</dbReference>
<keyword evidence="5" id="KW-0472">Membrane</keyword>
<keyword evidence="5" id="KW-0812">Transmembrane</keyword>
<dbReference type="GO" id="GO:0017110">
    <property type="term" value="F:nucleoside diphosphate phosphatase activity"/>
    <property type="evidence" value="ECO:0007669"/>
    <property type="project" value="TreeGrafter"/>
</dbReference>
<feature type="non-terminal residue" evidence="6">
    <location>
        <position position="525"/>
    </location>
</feature>
<comment type="similarity">
    <text evidence="1">Belongs to the GDA1/CD39 NTPase family.</text>
</comment>
<dbReference type="PANTHER" id="PTHR11782">
    <property type="entry name" value="ADENOSINE/GUANOSINE DIPHOSPHATASE"/>
    <property type="match status" value="1"/>
</dbReference>
<evidence type="ECO:0000256" key="1">
    <source>
        <dbReference type="ARBA" id="ARBA00009283"/>
    </source>
</evidence>
<dbReference type="OrthoDB" id="6372431at2759"/>
<dbReference type="Pfam" id="PF01150">
    <property type="entry name" value="GDA1_CD39"/>
    <property type="match status" value="1"/>
</dbReference>
<name>S8CQU0_9LAMI</name>
<evidence type="ECO:0000256" key="5">
    <source>
        <dbReference type="SAM" id="Phobius"/>
    </source>
</evidence>
<dbReference type="GO" id="GO:0016020">
    <property type="term" value="C:membrane"/>
    <property type="evidence" value="ECO:0007669"/>
    <property type="project" value="TreeGrafter"/>
</dbReference>
<evidence type="ECO:0008006" key="8">
    <source>
        <dbReference type="Google" id="ProtNLM"/>
    </source>
</evidence>
<reference evidence="6 7" key="1">
    <citation type="journal article" date="2013" name="BMC Genomics">
        <title>The miniature genome of a carnivorous plant Genlisea aurea contains a low number of genes and short non-coding sequences.</title>
        <authorList>
            <person name="Leushkin E.V."/>
            <person name="Sutormin R.A."/>
            <person name="Nabieva E.R."/>
            <person name="Penin A.A."/>
            <person name="Kondrashov A.S."/>
            <person name="Logacheva M.D."/>
        </authorList>
    </citation>
    <scope>NUCLEOTIDE SEQUENCE [LARGE SCALE GENOMIC DNA]</scope>
</reference>
<keyword evidence="2" id="KW-0378">Hydrolase</keyword>
<dbReference type="AlphaFoldDB" id="S8CQU0"/>
<dbReference type="PANTHER" id="PTHR11782:SF3">
    <property type="entry name" value="APYRASE 6-RELATED"/>
    <property type="match status" value="1"/>
</dbReference>
<evidence type="ECO:0000313" key="7">
    <source>
        <dbReference type="Proteomes" id="UP000015453"/>
    </source>
</evidence>
<dbReference type="Proteomes" id="UP000015453">
    <property type="component" value="Unassembled WGS sequence"/>
</dbReference>
<sequence length="525" mass="58655">MRRSNARIAKPNLDDGSAGMDPVKLQFRSSRAGFRSPNSRFAKTRSRFCFYISISIPFVLFFYIFFFRGRGQVSKRYSVVIDGGSTGTRVHVFEYLIRDGKLVLDFSERGSVSLRMIPGLSAYADNPERSGAVVAELVEFARKNVPRNQWQETEARLMATAGMRLLKNDDQERILNACRNVLRLSGFIFQDDWATVISGSDEGVYGWVVANYALGTLGAEPSQTSGIIELGGASAQVTFVPNEPIPPAFSQKVKFGNFTYDLYSHSLLHFGQNVAFESLQDSLVSAGQKFVTESLRSGKLVDPCTPRGYSSSTVKVRYVSVLEPSGNFSECRSASVKLLQKGKDKCLYATCYIGSTFIPKLRGTFLATENFFHTSKFFGLGERFLLSDLVVAGQQFCSEEWSKLARKYTTIDEEDLLHYCFSSAYIVALLHDSLGIALNDQRIRYVNRVENIPLDWAVGAFILQTASRHPEAESSAPWYKSSTGLLLLGASAFTAASWLGLKKWRRPQLKTIYDLEKGKYIVTHI</sequence>
<dbReference type="Gene3D" id="3.30.420.40">
    <property type="match status" value="1"/>
</dbReference>
<organism evidence="6 7">
    <name type="scientific">Genlisea aurea</name>
    <dbReference type="NCBI Taxonomy" id="192259"/>
    <lineage>
        <taxon>Eukaryota</taxon>
        <taxon>Viridiplantae</taxon>
        <taxon>Streptophyta</taxon>
        <taxon>Embryophyta</taxon>
        <taxon>Tracheophyta</taxon>
        <taxon>Spermatophyta</taxon>
        <taxon>Magnoliopsida</taxon>
        <taxon>eudicotyledons</taxon>
        <taxon>Gunneridae</taxon>
        <taxon>Pentapetalae</taxon>
        <taxon>asterids</taxon>
        <taxon>lamiids</taxon>
        <taxon>Lamiales</taxon>
        <taxon>Lentibulariaceae</taxon>
        <taxon>Genlisea</taxon>
    </lineage>
</organism>
<dbReference type="GO" id="GO:0005524">
    <property type="term" value="F:ATP binding"/>
    <property type="evidence" value="ECO:0007669"/>
    <property type="project" value="UniProtKB-KW"/>
</dbReference>
<accession>S8CQU0</accession>
<dbReference type="EMBL" id="AUSU01003227">
    <property type="protein sequence ID" value="EPS67236.1"/>
    <property type="molecule type" value="Genomic_DNA"/>
</dbReference>
<evidence type="ECO:0000256" key="4">
    <source>
        <dbReference type="PIRSR" id="PIRSR600407-2"/>
    </source>
</evidence>
<proteinExistence type="inferred from homology"/>
<evidence type="ECO:0000256" key="2">
    <source>
        <dbReference type="ARBA" id="ARBA00022801"/>
    </source>
</evidence>
<protein>
    <recommendedName>
        <fullName evidence="8">Apyrase 6</fullName>
    </recommendedName>
</protein>
<feature type="transmembrane region" description="Helical" evidence="5">
    <location>
        <begin position="48"/>
        <end position="67"/>
    </location>
</feature>
<dbReference type="InterPro" id="IPR000407">
    <property type="entry name" value="GDA1_CD39_NTPase"/>
</dbReference>
<feature type="binding site" evidence="4">
    <location>
        <begin position="232"/>
        <end position="236"/>
    </location>
    <ligand>
        <name>ATP</name>
        <dbReference type="ChEBI" id="CHEBI:30616"/>
    </ligand>
</feature>
<evidence type="ECO:0000313" key="6">
    <source>
        <dbReference type="EMBL" id="EPS67236.1"/>
    </source>
</evidence>
<evidence type="ECO:0000256" key="3">
    <source>
        <dbReference type="PIRSR" id="PIRSR600407-1"/>
    </source>
</evidence>
<keyword evidence="7" id="KW-1185">Reference proteome</keyword>
<gene>
    <name evidence="6" type="ORF">M569_07539</name>
</gene>